<keyword evidence="2" id="KW-1185">Reference proteome</keyword>
<dbReference type="Pfam" id="PF07471">
    <property type="entry name" value="Phage_Nu1"/>
    <property type="match status" value="1"/>
</dbReference>
<reference evidence="1 2" key="1">
    <citation type="submission" date="2018-05" db="EMBL/GenBank/DDBJ databases">
        <title>Isolation and genomic analyses of lactose-positive bacteria from faecal samples of preterm neonates.</title>
        <authorList>
            <person name="Chen Y."/>
            <person name="Brook T.C."/>
            <person name="O'Neill I."/>
            <person name="Soe C.Z."/>
            <person name="Hall L.J."/>
            <person name="Hoyles L."/>
        </authorList>
    </citation>
    <scope>NUCLEOTIDE SEQUENCE [LARGE SCALE GENOMIC DNA]</scope>
    <source>
        <strain evidence="1 2">P080C CL</strain>
    </source>
</reference>
<protein>
    <recommendedName>
        <fullName evidence="3">Terminase small subunit</fullName>
    </recommendedName>
</protein>
<proteinExistence type="predicted"/>
<evidence type="ECO:0008006" key="3">
    <source>
        <dbReference type="Google" id="ProtNLM"/>
    </source>
</evidence>
<organism evidence="1 2">
    <name type="scientific">Citrobacter murliniae</name>
    <dbReference type="NCBI Taxonomy" id="67829"/>
    <lineage>
        <taxon>Bacteria</taxon>
        <taxon>Pseudomonadati</taxon>
        <taxon>Pseudomonadota</taxon>
        <taxon>Gammaproteobacteria</taxon>
        <taxon>Enterobacterales</taxon>
        <taxon>Enterobacteriaceae</taxon>
        <taxon>Citrobacter</taxon>
        <taxon>Citrobacter freundii complex</taxon>
    </lineage>
</organism>
<gene>
    <name evidence="1" type="ORF">DJ535_15185</name>
</gene>
<evidence type="ECO:0000313" key="1">
    <source>
        <dbReference type="EMBL" id="THE36759.1"/>
    </source>
</evidence>
<accession>A0ABY2PUD5</accession>
<dbReference type="EMBL" id="QFVP01000009">
    <property type="protein sequence ID" value="THE36759.1"/>
    <property type="molecule type" value="Genomic_DNA"/>
</dbReference>
<dbReference type="Proteomes" id="UP000306790">
    <property type="component" value="Unassembled WGS sequence"/>
</dbReference>
<dbReference type="InterPro" id="IPR010906">
    <property type="entry name" value="Phage_lambda_Nu1_terminase-ssu"/>
</dbReference>
<comment type="caution">
    <text evidence="1">The sequence shown here is derived from an EMBL/GenBank/DDBJ whole genome shotgun (WGS) entry which is preliminary data.</text>
</comment>
<name>A0ABY2PUD5_9ENTR</name>
<sequence length="184" mass="20577">MQRPAVFATHAGRLTKPLEPVKRAGREAFYDVASVVSNRVENELSKIMEQGGYIDDAELLKARIRLTNAQADAQELKNARETGEVIDTAFATYALSKLAGEVGAIMDSLPLAISRQFPGMEKRYLDSIKKEVSKAMNRASHISDEIPEMVERYICENQKGKWSIVLDAPQMVAMHHFLQEELLA</sequence>
<evidence type="ECO:0000313" key="2">
    <source>
        <dbReference type="Proteomes" id="UP000306790"/>
    </source>
</evidence>